<protein>
    <submittedName>
        <fullName evidence="2">Uncharacterized protein</fullName>
    </submittedName>
</protein>
<reference evidence="2 3" key="1">
    <citation type="submission" date="2017-10" db="EMBL/GenBank/DDBJ databases">
        <title>Reclassification of Eubacterium combesii and discrepancies in the nomenclature of botulinum neurotoxin producing clostridia. Request for an Opinion.</title>
        <authorList>
            <person name="Dobritsa A.P."/>
            <person name="Kutumbaka K.K."/>
            <person name="Samadpour M."/>
        </authorList>
    </citation>
    <scope>NUCLEOTIDE SEQUENCE [LARGE SCALE GENOMIC DNA]</scope>
    <source>
        <strain evidence="2 3">DSM 20696</strain>
    </source>
</reference>
<proteinExistence type="predicted"/>
<keyword evidence="1" id="KW-1133">Transmembrane helix</keyword>
<keyword evidence="1" id="KW-0812">Transmembrane</keyword>
<organism evidence="2 3">
    <name type="scientific">Clostridium combesii</name>
    <dbReference type="NCBI Taxonomy" id="39481"/>
    <lineage>
        <taxon>Bacteria</taxon>
        <taxon>Bacillati</taxon>
        <taxon>Bacillota</taxon>
        <taxon>Clostridia</taxon>
        <taxon>Eubacteriales</taxon>
        <taxon>Clostridiaceae</taxon>
        <taxon>Clostridium</taxon>
    </lineage>
</organism>
<evidence type="ECO:0000313" key="2">
    <source>
        <dbReference type="EMBL" id="PIH05033.1"/>
    </source>
</evidence>
<evidence type="ECO:0000256" key="1">
    <source>
        <dbReference type="SAM" id="Phobius"/>
    </source>
</evidence>
<feature type="transmembrane region" description="Helical" evidence="1">
    <location>
        <begin position="22"/>
        <end position="54"/>
    </location>
</feature>
<keyword evidence="1" id="KW-0472">Membrane</keyword>
<dbReference type="Proteomes" id="UP000231322">
    <property type="component" value="Unassembled WGS sequence"/>
</dbReference>
<accession>A0A2G7HIV7</accession>
<comment type="caution">
    <text evidence="2">The sequence shown here is derived from an EMBL/GenBank/DDBJ whole genome shotgun (WGS) entry which is preliminary data.</text>
</comment>
<dbReference type="EMBL" id="PEIK01000004">
    <property type="protein sequence ID" value="PIH05033.1"/>
    <property type="molecule type" value="Genomic_DNA"/>
</dbReference>
<name>A0A2G7HIV7_9CLOT</name>
<sequence length="463" mass="53814">MSNIDSKSYKTSNPWRKPMSNIAWGFVFTVMTFNFLSLQYILPTIGVGLLYIGFSDLRKENKEFNIAWIFSIINMVIHVLSLIYANTPLNINFKNNVIRIFILSAFQVIFLLIFRKGLKKVFEKADARPSKDPLLGVIIWRIVILIFVIEEFGSVWYIYIPVIFFYFYNFRLLYKLGNDLSYIKFNDLDDTVRLTSKKHVWQYIIGCAFIVIICILGSNHIRLNSTEFISTKISESRDKLMNIGFPKVILKDISDDEVDILKDAIYIDVSSKLLMFDPNEETIKDESGIYNTIHKPGKSNLKTTTIYVELKDNRMYAIEYFQWLGGGAYWHDGFTISGSEKLELINGRLLYEKNGTSYSADIPRLKNEMISQSDLFGYESQSEKIAGAVNYPFGSDRQRGYVFYQLDIRKDVGAGCNIFNYVHYSTPFRSSYEETERKNLMFTNKLRQHGTSFTTKSYRKTNE</sequence>
<feature type="transmembrane region" description="Helical" evidence="1">
    <location>
        <begin position="134"/>
        <end position="150"/>
    </location>
</feature>
<feature type="transmembrane region" description="Helical" evidence="1">
    <location>
        <begin position="66"/>
        <end position="85"/>
    </location>
</feature>
<dbReference type="RefSeq" id="WP_099839059.1">
    <property type="nucleotide sequence ID" value="NZ_PEIK01000004.1"/>
</dbReference>
<feature type="transmembrane region" description="Helical" evidence="1">
    <location>
        <begin position="97"/>
        <end position="114"/>
    </location>
</feature>
<gene>
    <name evidence="2" type="ORF">CS538_07680</name>
</gene>
<feature type="transmembrane region" description="Helical" evidence="1">
    <location>
        <begin position="200"/>
        <end position="221"/>
    </location>
</feature>
<dbReference type="AlphaFoldDB" id="A0A2G7HIV7"/>
<evidence type="ECO:0000313" key="3">
    <source>
        <dbReference type="Proteomes" id="UP000231322"/>
    </source>
</evidence>
<keyword evidence="3" id="KW-1185">Reference proteome</keyword>